<reference evidence="8" key="1">
    <citation type="submission" date="2023-06" db="EMBL/GenBank/DDBJ databases">
        <title>Genomic of Agaribacillus aureum.</title>
        <authorList>
            <person name="Wang G."/>
        </authorList>
    </citation>
    <scope>NUCLEOTIDE SEQUENCE</scope>
    <source>
        <strain evidence="8">BMA12</strain>
    </source>
</reference>
<sequence>MKNYIYYILFSVVVFLSGCEDLDLTPDSASSSGNFYSNQAELEIALNSLYEKKLFKIDDDTWTDDHWNRGSGTNAITNGTINSETSFPRNYWDHLYEGIARANTLLKNMESAGNNTEQSILNRIEAEARVLRAYYYSVLITHFGNVVFTTEILTLEESLGVQRTDKNNIKQFIYDELDQMAPLLPIEFSDSELMRVTRGFALGIKTRLALYMKDFSIARDAAEEVMNLGVYDLFEDYHSLFQKANTRDNEIIFSTPQSVEFGVTNNDDVGTFTRGHITRNSGGWGSQIPTWSMMDVYECIDGLTIDKSPLYDPHDPFASRDPRLTASIVEFGTSHLGFDYQPHPDSTEVWSDKLAARVSNKDTRTNAAFASYTGLVWHKWVEQDWADNQDSDNARIVLRYADILLMYAEAKIELNEIDISVLDAINSVRARAYGVDFNDTGNYPAVTTLDQAALRGILRRERRVELVHEGLRYMDLIRWDLANKALNTTIVGLPNPANQDRSQWPFTDAALPEIDENGIVTHNAVLAAGGARVLATFTFDVNKQNLWPIPAADRLLNENLTQNPGY</sequence>
<protein>
    <submittedName>
        <fullName evidence="8">RagB/SusD family nutrient uptake outer membrane protein</fullName>
    </submittedName>
</protein>
<dbReference type="InterPro" id="IPR011990">
    <property type="entry name" value="TPR-like_helical_dom_sf"/>
</dbReference>
<organism evidence="8 9">
    <name type="scientific">Agaribacillus aureus</name>
    <dbReference type="NCBI Taxonomy" id="3051825"/>
    <lineage>
        <taxon>Bacteria</taxon>
        <taxon>Pseudomonadati</taxon>
        <taxon>Bacteroidota</taxon>
        <taxon>Cytophagia</taxon>
        <taxon>Cytophagales</taxon>
        <taxon>Splendidivirgaceae</taxon>
        <taxon>Agaribacillus</taxon>
    </lineage>
</organism>
<evidence type="ECO:0000313" key="9">
    <source>
        <dbReference type="Proteomes" id="UP001172083"/>
    </source>
</evidence>
<comment type="similarity">
    <text evidence="2">Belongs to the SusD family.</text>
</comment>
<evidence type="ECO:0000313" key="8">
    <source>
        <dbReference type="EMBL" id="MDN5214351.1"/>
    </source>
</evidence>
<gene>
    <name evidence="8" type="ORF">QQ020_19890</name>
</gene>
<evidence type="ECO:0000256" key="1">
    <source>
        <dbReference type="ARBA" id="ARBA00004442"/>
    </source>
</evidence>
<evidence type="ECO:0000256" key="5">
    <source>
        <dbReference type="ARBA" id="ARBA00023237"/>
    </source>
</evidence>
<evidence type="ECO:0000259" key="6">
    <source>
        <dbReference type="Pfam" id="PF07980"/>
    </source>
</evidence>
<dbReference type="Pfam" id="PF07980">
    <property type="entry name" value="SusD_RagB"/>
    <property type="match status" value="1"/>
</dbReference>
<dbReference type="Pfam" id="PF14322">
    <property type="entry name" value="SusD-like_3"/>
    <property type="match status" value="1"/>
</dbReference>
<feature type="domain" description="RagB/SusD" evidence="6">
    <location>
        <begin position="249"/>
        <end position="566"/>
    </location>
</feature>
<evidence type="ECO:0000256" key="4">
    <source>
        <dbReference type="ARBA" id="ARBA00023136"/>
    </source>
</evidence>
<proteinExistence type="inferred from homology"/>
<evidence type="ECO:0000256" key="3">
    <source>
        <dbReference type="ARBA" id="ARBA00022729"/>
    </source>
</evidence>
<evidence type="ECO:0000256" key="2">
    <source>
        <dbReference type="ARBA" id="ARBA00006275"/>
    </source>
</evidence>
<dbReference type="RefSeq" id="WP_346759685.1">
    <property type="nucleotide sequence ID" value="NZ_JAUJEB010000004.1"/>
</dbReference>
<comment type="caution">
    <text evidence="8">The sequence shown here is derived from an EMBL/GenBank/DDBJ whole genome shotgun (WGS) entry which is preliminary data.</text>
</comment>
<keyword evidence="9" id="KW-1185">Reference proteome</keyword>
<feature type="domain" description="SusD-like N-terminal" evidence="7">
    <location>
        <begin position="22"/>
        <end position="208"/>
    </location>
</feature>
<keyword evidence="5" id="KW-0998">Cell outer membrane</keyword>
<accession>A0ABT8LAU8</accession>
<dbReference type="InterPro" id="IPR033985">
    <property type="entry name" value="SusD-like_N"/>
</dbReference>
<dbReference type="SUPFAM" id="SSF48452">
    <property type="entry name" value="TPR-like"/>
    <property type="match status" value="1"/>
</dbReference>
<comment type="subcellular location">
    <subcellularLocation>
        <location evidence="1">Cell outer membrane</location>
    </subcellularLocation>
</comment>
<keyword evidence="3" id="KW-0732">Signal</keyword>
<dbReference type="Gene3D" id="1.25.40.390">
    <property type="match status" value="1"/>
</dbReference>
<name>A0ABT8LAU8_9BACT</name>
<evidence type="ECO:0000259" key="7">
    <source>
        <dbReference type="Pfam" id="PF14322"/>
    </source>
</evidence>
<dbReference type="PROSITE" id="PS51257">
    <property type="entry name" value="PROKAR_LIPOPROTEIN"/>
    <property type="match status" value="1"/>
</dbReference>
<dbReference type="InterPro" id="IPR012944">
    <property type="entry name" value="SusD_RagB_dom"/>
</dbReference>
<dbReference type="EMBL" id="JAUJEB010000004">
    <property type="protein sequence ID" value="MDN5214351.1"/>
    <property type="molecule type" value="Genomic_DNA"/>
</dbReference>
<keyword evidence="4" id="KW-0472">Membrane</keyword>
<dbReference type="Proteomes" id="UP001172083">
    <property type="component" value="Unassembled WGS sequence"/>
</dbReference>